<dbReference type="Proteomes" id="UP001153332">
    <property type="component" value="Unassembled WGS sequence"/>
</dbReference>
<sequence length="298" mass="33559">MDSDESDFYGDDDLVKDLERKVDNFDVNKWWQAHGALETPLKSQAKGSSLPIPQYHNPYAGHAYAWQLTETVDAFLKRLPPATTEQTPGHAWIWICNPYVKRKSKAEAENQQIRGGEDEAPEDEGADLATLIKAGQERLHFASSFIDQFRQPGLSNSFTLQESKKAGMDAANDILELAKNLRVTCGKWMLFCTVFEVNDVWEIIAKATVKGELGIAAKVAPRIEGDQRRRERLICVYTADFSNIPDVTRVARGLKELGLVRRKPLYYKPDAYTYLGIASNNTWGIKASIYDTRSLLGK</sequence>
<comment type="caution">
    <text evidence="1">The sequence shown here is derived from an EMBL/GenBank/DDBJ whole genome shotgun (WGS) entry which is preliminary data.</text>
</comment>
<accession>A0ACC2JDJ1</accession>
<evidence type="ECO:0000313" key="2">
    <source>
        <dbReference type="Proteomes" id="UP001153332"/>
    </source>
</evidence>
<gene>
    <name evidence="1" type="ORF">O1611_g8138</name>
</gene>
<name>A0ACC2JDJ1_9PEZI</name>
<reference evidence="1" key="1">
    <citation type="submission" date="2022-12" db="EMBL/GenBank/DDBJ databases">
        <title>Genome Sequence of Lasiodiplodia mahajangana.</title>
        <authorList>
            <person name="Buettner E."/>
        </authorList>
    </citation>
    <scope>NUCLEOTIDE SEQUENCE</scope>
    <source>
        <strain evidence="1">VT137</strain>
    </source>
</reference>
<keyword evidence="2" id="KW-1185">Reference proteome</keyword>
<proteinExistence type="predicted"/>
<dbReference type="EMBL" id="JAPUUL010002327">
    <property type="protein sequence ID" value="KAJ8125500.1"/>
    <property type="molecule type" value="Genomic_DNA"/>
</dbReference>
<protein>
    <submittedName>
        <fullName evidence="1">Uncharacterized protein</fullName>
    </submittedName>
</protein>
<organism evidence="1 2">
    <name type="scientific">Lasiodiplodia mahajangana</name>
    <dbReference type="NCBI Taxonomy" id="1108764"/>
    <lineage>
        <taxon>Eukaryota</taxon>
        <taxon>Fungi</taxon>
        <taxon>Dikarya</taxon>
        <taxon>Ascomycota</taxon>
        <taxon>Pezizomycotina</taxon>
        <taxon>Dothideomycetes</taxon>
        <taxon>Dothideomycetes incertae sedis</taxon>
        <taxon>Botryosphaeriales</taxon>
        <taxon>Botryosphaeriaceae</taxon>
        <taxon>Lasiodiplodia</taxon>
    </lineage>
</organism>
<evidence type="ECO:0000313" key="1">
    <source>
        <dbReference type="EMBL" id="KAJ8125500.1"/>
    </source>
</evidence>